<proteinExistence type="predicted"/>
<dbReference type="EMBL" id="JANUCQ010000003">
    <property type="protein sequence ID" value="MCS3922455.1"/>
    <property type="molecule type" value="Genomic_DNA"/>
</dbReference>
<comment type="caution">
    <text evidence="4">The sequence shown here is derived from an EMBL/GenBank/DDBJ whole genome shotgun (WGS) entry which is preliminary data.</text>
</comment>
<dbReference type="InterPro" id="IPR055767">
    <property type="entry name" value="DUF7343"/>
</dbReference>
<feature type="domain" description="DUF7343" evidence="3">
    <location>
        <begin position="429"/>
        <end position="488"/>
    </location>
</feature>
<keyword evidence="5" id="KW-1185">Reference proteome</keyword>
<feature type="transmembrane region" description="Helical" evidence="2">
    <location>
        <begin position="33"/>
        <end position="52"/>
    </location>
</feature>
<dbReference type="Gene3D" id="1.10.10.10">
    <property type="entry name" value="Winged helix-like DNA-binding domain superfamily/Winged helix DNA-binding domain"/>
    <property type="match status" value="1"/>
</dbReference>
<evidence type="ECO:0000259" key="3">
    <source>
        <dbReference type="Pfam" id="PF24034"/>
    </source>
</evidence>
<keyword evidence="2" id="KW-1133">Transmembrane helix</keyword>
<keyword evidence="2" id="KW-0472">Membrane</keyword>
<sequence length="499" mass="57134">MIKKKSFEDNFDGNINKKEKRNLKNCTYHNRGLIFKVIILTALVAFCTVSSVEGLKIQNYDVSCKINTSNIVNETIILKIYNNESEDISQVNFDIPQIFSNPSLKSEHGVKSYGLSTMEGVTSLTMDFEKPLKPGATTTLSIGFVRDIDIDYEGKKFVTVTVPAYDSRFTMEIALPQGASIVSPAEGILSISPRDYSIETDGKRIYIKWSKDLDADEKFFTSSVNYAILTPVNPPIDTIHDNTDYLNVYTISLSAVIVLLLIIVLYLIYRLKIILKKSIEDEELDEEKRDEINDLRRNLEISEVNLKNCNKEIDKLEKINSKQNLELKELHDDLEFYKIKNVECNNTITNLESKLKFEKEMNEKLSDAISERDKEIKELEEYQEACEKQKKTISELNKELTSKKEHIDTLEVKIDKYSVGKAETLLNILTSEEKEIIIIIKEHGTISQKEIVDITGYTKSKISRMISDLEQRGIVEKIKVGRLNKIKLSKNFEDKGDMS</sequence>
<evidence type="ECO:0000313" key="5">
    <source>
        <dbReference type="Proteomes" id="UP001140258"/>
    </source>
</evidence>
<dbReference type="InterPro" id="IPR036390">
    <property type="entry name" value="WH_DNA-bd_sf"/>
</dbReference>
<dbReference type="RefSeq" id="WP_259052006.1">
    <property type="nucleotide sequence ID" value="NZ_JANUCQ010000003.1"/>
</dbReference>
<evidence type="ECO:0000256" key="2">
    <source>
        <dbReference type="SAM" id="Phobius"/>
    </source>
</evidence>
<feature type="coiled-coil region" evidence="1">
    <location>
        <begin position="285"/>
        <end position="413"/>
    </location>
</feature>
<dbReference type="Proteomes" id="UP001140258">
    <property type="component" value="Unassembled WGS sequence"/>
</dbReference>
<evidence type="ECO:0000256" key="1">
    <source>
        <dbReference type="SAM" id="Coils"/>
    </source>
</evidence>
<keyword evidence="1" id="KW-0175">Coiled coil</keyword>
<accession>A0ABT2EX85</accession>
<gene>
    <name evidence="4" type="ORF">M2325_001151</name>
</gene>
<feature type="transmembrane region" description="Helical" evidence="2">
    <location>
        <begin position="248"/>
        <end position="269"/>
    </location>
</feature>
<organism evidence="4 5">
    <name type="scientific">Methanococcus voltae PS</name>
    <dbReference type="NCBI Taxonomy" id="523842"/>
    <lineage>
        <taxon>Archaea</taxon>
        <taxon>Methanobacteriati</taxon>
        <taxon>Methanobacteriota</taxon>
        <taxon>Methanomada group</taxon>
        <taxon>Methanococci</taxon>
        <taxon>Methanococcales</taxon>
        <taxon>Methanococcaceae</taxon>
        <taxon>Methanococcus</taxon>
    </lineage>
</organism>
<reference evidence="4" key="1">
    <citation type="submission" date="2022-08" db="EMBL/GenBank/DDBJ databases">
        <title>Genomic Encyclopedia of Type Strains, Phase V (KMG-V): Genome sequencing to study the core and pangenomes of soil and plant-associated prokaryotes.</title>
        <authorList>
            <person name="Whitman W."/>
        </authorList>
    </citation>
    <scope>NUCLEOTIDE SEQUENCE</scope>
    <source>
        <strain evidence="4">PS</strain>
    </source>
</reference>
<dbReference type="SUPFAM" id="SSF46785">
    <property type="entry name" value="Winged helix' DNA-binding domain"/>
    <property type="match status" value="1"/>
</dbReference>
<keyword evidence="2" id="KW-0812">Transmembrane</keyword>
<evidence type="ECO:0000313" key="4">
    <source>
        <dbReference type="EMBL" id="MCS3922455.1"/>
    </source>
</evidence>
<name>A0ABT2EX85_METVO</name>
<dbReference type="InterPro" id="IPR036388">
    <property type="entry name" value="WH-like_DNA-bd_sf"/>
</dbReference>
<dbReference type="Pfam" id="PF24034">
    <property type="entry name" value="DUF7343"/>
    <property type="match status" value="1"/>
</dbReference>
<protein>
    <submittedName>
        <fullName evidence="4">Membrane protein</fullName>
    </submittedName>
</protein>